<dbReference type="EMBL" id="FTOQ01000027">
    <property type="protein sequence ID" value="SIT17777.1"/>
    <property type="molecule type" value="Genomic_DNA"/>
</dbReference>
<sequence length="104" mass="11012">MTRVLYAGLDVSLEMTSICVVDAQGGMILEAKAVSDPVDIGDVLAGIDGTFERVGFEAGPLSQWLYNGLTSAGLPAVCIEARHAKAAMVAMNRNKNDRNDARSL</sequence>
<dbReference type="STRING" id="633194.SAMN05421759_12730"/>
<protein>
    <recommendedName>
        <fullName evidence="3">Transposase</fullName>
    </recommendedName>
</protein>
<dbReference type="Proteomes" id="UP000186684">
    <property type="component" value="Unassembled WGS sequence"/>
</dbReference>
<feature type="non-terminal residue" evidence="1">
    <location>
        <position position="104"/>
    </location>
</feature>
<name>A0A1N7Q5A6_9RHOB</name>
<evidence type="ECO:0008006" key="3">
    <source>
        <dbReference type="Google" id="ProtNLM"/>
    </source>
</evidence>
<dbReference type="AlphaFoldDB" id="A0A1N7Q5A6"/>
<gene>
    <name evidence="1" type="ORF">SAMN05421759_12730</name>
</gene>
<organism evidence="1 2">
    <name type="scientific">Roseivivax lentus</name>
    <dbReference type="NCBI Taxonomy" id="633194"/>
    <lineage>
        <taxon>Bacteria</taxon>
        <taxon>Pseudomonadati</taxon>
        <taxon>Pseudomonadota</taxon>
        <taxon>Alphaproteobacteria</taxon>
        <taxon>Rhodobacterales</taxon>
        <taxon>Roseobacteraceae</taxon>
        <taxon>Roseivivax</taxon>
    </lineage>
</organism>
<reference evidence="2" key="1">
    <citation type="submission" date="2017-01" db="EMBL/GenBank/DDBJ databases">
        <authorList>
            <person name="Varghese N."/>
            <person name="Submissions S."/>
        </authorList>
    </citation>
    <scope>NUCLEOTIDE SEQUENCE [LARGE SCALE GENOMIC DNA]</scope>
    <source>
        <strain evidence="2">DSM 29430</strain>
    </source>
</reference>
<keyword evidence="2" id="KW-1185">Reference proteome</keyword>
<evidence type="ECO:0000313" key="1">
    <source>
        <dbReference type="EMBL" id="SIT17777.1"/>
    </source>
</evidence>
<accession>A0A1N7Q5A6</accession>
<proteinExistence type="predicted"/>
<evidence type="ECO:0000313" key="2">
    <source>
        <dbReference type="Proteomes" id="UP000186684"/>
    </source>
</evidence>